<dbReference type="GeneID" id="69696988"/>
<gene>
    <name evidence="1" type="ORF">D0Y83_06745</name>
</gene>
<evidence type="ECO:0000313" key="1">
    <source>
        <dbReference type="EMBL" id="QFI63000.1"/>
    </source>
</evidence>
<organism evidence="1 2">
    <name type="scientific">Qipengyuania flava</name>
    <dbReference type="NCBI Taxonomy" id="192812"/>
    <lineage>
        <taxon>Bacteria</taxon>
        <taxon>Pseudomonadati</taxon>
        <taxon>Pseudomonadota</taxon>
        <taxon>Alphaproteobacteria</taxon>
        <taxon>Sphingomonadales</taxon>
        <taxon>Erythrobacteraceae</taxon>
        <taxon>Qipengyuania</taxon>
    </lineage>
</organism>
<protein>
    <submittedName>
        <fullName evidence="1">Uncharacterized protein</fullName>
    </submittedName>
</protein>
<sequence length="74" mass="8069">MTPPEPAAHDPAKARFLIIQAVRLSGVVMGVLGALILGDILPLPRFAGYVLLVFGAIDIFILPLFLTRRWRSGE</sequence>
<dbReference type="RefSeq" id="WP_067507765.1">
    <property type="nucleotide sequence ID" value="NZ_CP022528.1"/>
</dbReference>
<accession>A0A222EXB1</accession>
<dbReference type="KEGG" id="efv:CHH26_12665"/>
<evidence type="ECO:0000313" key="2">
    <source>
        <dbReference type="Proteomes" id="UP000325385"/>
    </source>
</evidence>
<name>A0A222EXB1_9SPHN</name>
<dbReference type="Proteomes" id="UP000325385">
    <property type="component" value="Chromosome"/>
</dbReference>
<dbReference type="EMBL" id="CP032228">
    <property type="protein sequence ID" value="QFI63000.1"/>
    <property type="molecule type" value="Genomic_DNA"/>
</dbReference>
<reference evidence="2" key="1">
    <citation type="submission" date="2018-09" db="EMBL/GenBank/DDBJ databases">
        <title>Nocardia yunnanensis sp. nov., an actinomycete isolated from a soil sample.</title>
        <authorList>
            <person name="Zhang J."/>
        </authorList>
    </citation>
    <scope>NUCLEOTIDE SEQUENCE [LARGE SCALE GENOMIC DNA]</scope>
    <source>
        <strain evidence="2">21-3</strain>
    </source>
</reference>
<proteinExistence type="predicted"/>
<dbReference type="AlphaFoldDB" id="A0A222EXB1"/>